<name>A0ABP6V2B2_9GAMM</name>
<dbReference type="PANTHER" id="PTHR18964">
    <property type="entry name" value="ROK (REPRESSOR, ORF, KINASE) FAMILY"/>
    <property type="match status" value="1"/>
</dbReference>
<keyword evidence="4" id="KW-0547">Nucleotide-binding</keyword>
<evidence type="ECO:0000256" key="6">
    <source>
        <dbReference type="ARBA" id="ARBA00022833"/>
    </source>
</evidence>
<keyword evidence="5" id="KW-0418">Kinase</keyword>
<dbReference type="EC" id="2.7.1.59" evidence="1"/>
<evidence type="ECO:0000256" key="8">
    <source>
        <dbReference type="ARBA" id="ARBA00023277"/>
    </source>
</evidence>
<keyword evidence="3" id="KW-0479">Metal-binding</keyword>
<accession>A0ABP6V2B2</accession>
<dbReference type="Gene3D" id="3.30.420.40">
    <property type="match status" value="2"/>
</dbReference>
<keyword evidence="2" id="KW-0808">Transferase</keyword>
<evidence type="ECO:0000256" key="1">
    <source>
        <dbReference type="ARBA" id="ARBA00012122"/>
    </source>
</evidence>
<organism evidence="10 11">
    <name type="scientific">Zobellella aerophila</name>
    <dbReference type="NCBI Taxonomy" id="870480"/>
    <lineage>
        <taxon>Bacteria</taxon>
        <taxon>Pseudomonadati</taxon>
        <taxon>Pseudomonadota</taxon>
        <taxon>Gammaproteobacteria</taxon>
        <taxon>Aeromonadales</taxon>
        <taxon>Aeromonadaceae</taxon>
        <taxon>Zobellella</taxon>
    </lineage>
</organism>
<keyword evidence="7" id="KW-0067">ATP-binding</keyword>
<dbReference type="InterPro" id="IPR043129">
    <property type="entry name" value="ATPase_NBD"/>
</dbReference>
<protein>
    <recommendedName>
        <fullName evidence="1">N-acetylglucosamine kinase</fullName>
        <ecNumber evidence="1">2.7.1.59</ecNumber>
    </recommendedName>
</protein>
<dbReference type="RefSeq" id="WP_344953526.1">
    <property type="nucleotide sequence ID" value="NZ_BAABCX010000001.1"/>
</dbReference>
<evidence type="ECO:0000256" key="5">
    <source>
        <dbReference type="ARBA" id="ARBA00022777"/>
    </source>
</evidence>
<evidence type="ECO:0000256" key="7">
    <source>
        <dbReference type="ARBA" id="ARBA00022840"/>
    </source>
</evidence>
<evidence type="ECO:0000256" key="4">
    <source>
        <dbReference type="ARBA" id="ARBA00022741"/>
    </source>
</evidence>
<keyword evidence="6" id="KW-0862">Zinc</keyword>
<reference evidence="11" key="1">
    <citation type="journal article" date="2019" name="Int. J. Syst. Evol. Microbiol.">
        <title>The Global Catalogue of Microorganisms (GCM) 10K type strain sequencing project: providing services to taxonomists for standard genome sequencing and annotation.</title>
        <authorList>
            <consortium name="The Broad Institute Genomics Platform"/>
            <consortium name="The Broad Institute Genome Sequencing Center for Infectious Disease"/>
            <person name="Wu L."/>
            <person name="Ma J."/>
        </authorList>
    </citation>
    <scope>NUCLEOTIDE SEQUENCE [LARGE SCALE GENOMIC DNA]</scope>
    <source>
        <strain evidence="11">JCM 17110</strain>
    </source>
</reference>
<comment type="caution">
    <text evidence="10">The sequence shown here is derived from an EMBL/GenBank/DDBJ whole genome shotgun (WGS) entry which is preliminary data.</text>
</comment>
<gene>
    <name evidence="10" type="ORF">GCM10022394_01100</name>
</gene>
<evidence type="ECO:0000313" key="10">
    <source>
        <dbReference type="EMBL" id="GAA3525853.1"/>
    </source>
</evidence>
<dbReference type="InterPro" id="IPR049874">
    <property type="entry name" value="ROK_cs"/>
</dbReference>
<sequence>MYYGFDIGGTKVAFAVFDDDFNERERETYATPGEDYPAFVAQIGRRVAAADSRWHCRGRVGLGFPGVLRPDDSQVLAPNVPVIHGRALLADLQQRLARPIFAGNDANCFLLSEYHQGAAADIDLGLALTLGTGVGGALIHQGRLLAGRHGGCGEFGHGGINATLLRRYPELPLFACGCGRQGCLETYVSGTGLSRLYLHCSGRSLPGQEIIRVWQQQQPEAARCLDMYLDILAAGIGDLVTQLDPGRVVLGGGLSEYDWLYRQLAERLPGYLMNGVRPPAIVAPRFGGAGGVRGAALLAKYAA</sequence>
<dbReference type="EMBL" id="BAABCX010000001">
    <property type="protein sequence ID" value="GAA3525853.1"/>
    <property type="molecule type" value="Genomic_DNA"/>
</dbReference>
<dbReference type="InterPro" id="IPR000600">
    <property type="entry name" value="ROK"/>
</dbReference>
<evidence type="ECO:0000256" key="3">
    <source>
        <dbReference type="ARBA" id="ARBA00022723"/>
    </source>
</evidence>
<keyword evidence="8" id="KW-0119">Carbohydrate metabolism</keyword>
<dbReference type="Proteomes" id="UP001500795">
    <property type="component" value="Unassembled WGS sequence"/>
</dbReference>
<keyword evidence="11" id="KW-1185">Reference proteome</keyword>
<dbReference type="SUPFAM" id="SSF53067">
    <property type="entry name" value="Actin-like ATPase domain"/>
    <property type="match status" value="1"/>
</dbReference>
<evidence type="ECO:0000256" key="9">
    <source>
        <dbReference type="ARBA" id="ARBA00049065"/>
    </source>
</evidence>
<evidence type="ECO:0000256" key="2">
    <source>
        <dbReference type="ARBA" id="ARBA00022679"/>
    </source>
</evidence>
<dbReference type="CDD" id="cd24057">
    <property type="entry name" value="ASKHA_NBD_ROK_NAGK"/>
    <property type="match status" value="1"/>
</dbReference>
<dbReference type="PROSITE" id="PS01125">
    <property type="entry name" value="ROK"/>
    <property type="match status" value="1"/>
</dbReference>
<comment type="catalytic activity">
    <reaction evidence="9">
        <text>N-acetyl-D-glucosamine + ATP = N-acetyl-D-glucosamine 6-phosphate + ADP + H(+)</text>
        <dbReference type="Rhea" id="RHEA:17417"/>
        <dbReference type="ChEBI" id="CHEBI:15378"/>
        <dbReference type="ChEBI" id="CHEBI:30616"/>
        <dbReference type="ChEBI" id="CHEBI:57513"/>
        <dbReference type="ChEBI" id="CHEBI:456216"/>
        <dbReference type="ChEBI" id="CHEBI:506227"/>
        <dbReference type="EC" id="2.7.1.59"/>
    </reaction>
</comment>
<dbReference type="Pfam" id="PF00480">
    <property type="entry name" value="ROK"/>
    <property type="match status" value="1"/>
</dbReference>
<proteinExistence type="predicted"/>
<evidence type="ECO:0000313" key="11">
    <source>
        <dbReference type="Proteomes" id="UP001500795"/>
    </source>
</evidence>
<dbReference type="PANTHER" id="PTHR18964:SF162">
    <property type="entry name" value="N-ACETYL-D-GLUCOSAMINE KINASE"/>
    <property type="match status" value="1"/>
</dbReference>